<dbReference type="GO" id="GO:0043565">
    <property type="term" value="F:sequence-specific DNA binding"/>
    <property type="evidence" value="ECO:0007669"/>
    <property type="project" value="InterPro"/>
</dbReference>
<dbReference type="PROSITE" id="PS00041">
    <property type="entry name" value="HTH_ARAC_FAMILY_1"/>
    <property type="match status" value="1"/>
</dbReference>
<dbReference type="InterPro" id="IPR018060">
    <property type="entry name" value="HTH_AraC"/>
</dbReference>
<dbReference type="RefSeq" id="WP_021067393.1">
    <property type="nucleotide sequence ID" value="NZ_ATCL01000020.1"/>
</dbReference>
<dbReference type="PATRIC" id="fig|1345023.5.peg.2237"/>
<dbReference type="eggNOG" id="COG4977">
    <property type="taxonomic scope" value="Bacteria"/>
</dbReference>
<keyword evidence="3" id="KW-0804">Transcription</keyword>
<keyword evidence="2" id="KW-0238">DNA-binding</keyword>
<dbReference type="InterPro" id="IPR050204">
    <property type="entry name" value="AraC_XylS_family_regulators"/>
</dbReference>
<evidence type="ECO:0000256" key="2">
    <source>
        <dbReference type="ARBA" id="ARBA00023125"/>
    </source>
</evidence>
<dbReference type="OrthoDB" id="9816335at2"/>
<dbReference type="SUPFAM" id="SSF46689">
    <property type="entry name" value="Homeodomain-like"/>
    <property type="match status" value="2"/>
</dbReference>
<dbReference type="Proteomes" id="UP000016464">
    <property type="component" value="Unassembled WGS sequence"/>
</dbReference>
<sequence length="264" mass="30897">MQLKLELPNVNIQVRNERSGWQEDMVETARHRLTVTLSGKIGVCVGLRDFRLQDGEAILCGPEVQCQRFVTSEQATFVTMDFDKHEFDRWWQQSSGEDTPVTFQELTTIVPEMLKRHVNMWMREFLEYGDATLERDIYSFLKTFVAERSAFSEDESYDAVFSYIEQNVAQVIRVDDLSRLANQSKYQFIRNFNVLTGYTPYQYITRLRLQKAKHLLRYSNLNLLEVSIAVGFSSPAQLNKHFIDWVGCKPARFRENKGHRVETT</sequence>
<evidence type="ECO:0000259" key="4">
    <source>
        <dbReference type="PROSITE" id="PS01124"/>
    </source>
</evidence>
<dbReference type="SMART" id="SM00342">
    <property type="entry name" value="HTH_ARAC"/>
    <property type="match status" value="1"/>
</dbReference>
<proteinExistence type="predicted"/>
<evidence type="ECO:0000256" key="1">
    <source>
        <dbReference type="ARBA" id="ARBA00023015"/>
    </source>
</evidence>
<evidence type="ECO:0000313" key="6">
    <source>
        <dbReference type="Proteomes" id="UP000016464"/>
    </source>
</evidence>
<reference evidence="5 6" key="1">
    <citation type="journal article" date="2013" name="Genome Announc.">
        <title>Draft Genome Sequence of Exiguobacterium pavilionensis Strain RW-2, with Wide Thermal, Salinity, and pH Tolerance, Isolated from Modern Freshwater Microbialites.</title>
        <authorList>
            <person name="White R.A.III."/>
            <person name="Grassa C.J."/>
            <person name="Suttle C.A."/>
        </authorList>
    </citation>
    <scope>NUCLEOTIDE SEQUENCE [LARGE SCALE GENOMIC DNA]</scope>
    <source>
        <strain evidence="5 6">RW-2</strain>
    </source>
</reference>
<dbReference type="Pfam" id="PF12833">
    <property type="entry name" value="HTH_18"/>
    <property type="match status" value="1"/>
</dbReference>
<comment type="caution">
    <text evidence="5">The sequence shown here is derived from an EMBL/GenBank/DDBJ whole genome shotgun (WGS) entry which is preliminary data.</text>
</comment>
<dbReference type="InterPro" id="IPR009057">
    <property type="entry name" value="Homeodomain-like_sf"/>
</dbReference>
<name>U1LVZ4_9BACL</name>
<evidence type="ECO:0000256" key="3">
    <source>
        <dbReference type="ARBA" id="ARBA00023163"/>
    </source>
</evidence>
<dbReference type="PANTHER" id="PTHR46796">
    <property type="entry name" value="HTH-TYPE TRANSCRIPTIONAL ACTIVATOR RHAS-RELATED"/>
    <property type="match status" value="1"/>
</dbReference>
<feature type="domain" description="HTH araC/xylS-type" evidence="4">
    <location>
        <begin position="158"/>
        <end position="256"/>
    </location>
</feature>
<keyword evidence="6" id="KW-1185">Reference proteome</keyword>
<gene>
    <name evidence="5" type="ORF">M467_05670</name>
</gene>
<dbReference type="EMBL" id="ATCL01000020">
    <property type="protein sequence ID" value="ERG66764.1"/>
    <property type="molecule type" value="Genomic_DNA"/>
</dbReference>
<dbReference type="GO" id="GO:0003700">
    <property type="term" value="F:DNA-binding transcription factor activity"/>
    <property type="evidence" value="ECO:0007669"/>
    <property type="project" value="InterPro"/>
</dbReference>
<dbReference type="InterPro" id="IPR018062">
    <property type="entry name" value="HTH_AraC-typ_CS"/>
</dbReference>
<keyword evidence="1" id="KW-0805">Transcription regulation</keyword>
<organism evidence="5 6">
    <name type="scientific">Exiguobacterium chiriqhucha RW-2</name>
    <dbReference type="NCBI Taxonomy" id="1345023"/>
    <lineage>
        <taxon>Bacteria</taxon>
        <taxon>Bacillati</taxon>
        <taxon>Bacillota</taxon>
        <taxon>Bacilli</taxon>
        <taxon>Bacillales</taxon>
        <taxon>Bacillales Family XII. Incertae Sedis</taxon>
        <taxon>Exiguobacterium</taxon>
    </lineage>
</organism>
<dbReference type="Gene3D" id="1.10.10.60">
    <property type="entry name" value="Homeodomain-like"/>
    <property type="match status" value="2"/>
</dbReference>
<protein>
    <recommendedName>
        <fullName evidence="4">HTH araC/xylS-type domain-containing protein</fullName>
    </recommendedName>
</protein>
<accession>U1LVZ4</accession>
<evidence type="ECO:0000313" key="5">
    <source>
        <dbReference type="EMBL" id="ERG66764.1"/>
    </source>
</evidence>
<dbReference type="PROSITE" id="PS01124">
    <property type="entry name" value="HTH_ARAC_FAMILY_2"/>
    <property type="match status" value="1"/>
</dbReference>
<dbReference type="AlphaFoldDB" id="U1LVZ4"/>